<accession>A0A2M7RIY6</accession>
<dbReference type="PANTHER" id="PTHR35024:SF4">
    <property type="entry name" value="POLYMER-FORMING CYTOSKELETAL PROTEIN"/>
    <property type="match status" value="1"/>
</dbReference>
<protein>
    <submittedName>
        <fullName evidence="2">Cell shape determination protein CcmA</fullName>
    </submittedName>
</protein>
<evidence type="ECO:0000256" key="1">
    <source>
        <dbReference type="ARBA" id="ARBA00044755"/>
    </source>
</evidence>
<comment type="similarity">
    <text evidence="1">Belongs to the bactofilin family.</text>
</comment>
<dbReference type="InterPro" id="IPR007607">
    <property type="entry name" value="BacA/B"/>
</dbReference>
<dbReference type="AlphaFoldDB" id="A0A2M7RIY6"/>
<sequence length="142" mass="15396">MFKKEEGEIKEGETETIIGPSVKVEGDFHGEGSIVVEGQVNGTLRTNQNLKIGTNAKIKADIQAANVFIAGEVKGNLQIKERAELKSTAKVTGDIVTKIISIETGAVLNGKCTSGNEGTAEREIMKPKIKNNRNNILRKEEF</sequence>
<proteinExistence type="inferred from homology"/>
<evidence type="ECO:0000313" key="3">
    <source>
        <dbReference type="Proteomes" id="UP000230779"/>
    </source>
</evidence>
<gene>
    <name evidence="2" type="ORF">COY66_03715</name>
</gene>
<organism evidence="2 3">
    <name type="scientific">Candidatus Kerfeldbacteria bacterium CG_4_10_14_0_8_um_filter_42_10</name>
    <dbReference type="NCBI Taxonomy" id="2014248"/>
    <lineage>
        <taxon>Bacteria</taxon>
        <taxon>Candidatus Kerfeldiibacteriota</taxon>
    </lineage>
</organism>
<comment type="caution">
    <text evidence="2">The sequence shown here is derived from an EMBL/GenBank/DDBJ whole genome shotgun (WGS) entry which is preliminary data.</text>
</comment>
<dbReference type="EMBL" id="PFMD01000039">
    <property type="protein sequence ID" value="PIY96674.1"/>
    <property type="molecule type" value="Genomic_DNA"/>
</dbReference>
<reference evidence="2 3" key="1">
    <citation type="submission" date="2017-09" db="EMBL/GenBank/DDBJ databases">
        <title>Depth-based differentiation of microbial function through sediment-hosted aquifers and enrichment of novel symbionts in the deep terrestrial subsurface.</title>
        <authorList>
            <person name="Probst A.J."/>
            <person name="Ladd B."/>
            <person name="Jarett J.K."/>
            <person name="Geller-Mcgrath D.E."/>
            <person name="Sieber C.M."/>
            <person name="Emerson J.B."/>
            <person name="Anantharaman K."/>
            <person name="Thomas B.C."/>
            <person name="Malmstrom R."/>
            <person name="Stieglmeier M."/>
            <person name="Klingl A."/>
            <person name="Woyke T."/>
            <person name="Ryan C.M."/>
            <person name="Banfield J.F."/>
        </authorList>
    </citation>
    <scope>NUCLEOTIDE SEQUENCE [LARGE SCALE GENOMIC DNA]</scope>
    <source>
        <strain evidence="2">CG_4_10_14_0_8_um_filter_42_10</strain>
    </source>
</reference>
<dbReference type="Pfam" id="PF04519">
    <property type="entry name" value="Bactofilin"/>
    <property type="match status" value="1"/>
</dbReference>
<dbReference type="Proteomes" id="UP000230779">
    <property type="component" value="Unassembled WGS sequence"/>
</dbReference>
<dbReference type="PANTHER" id="PTHR35024">
    <property type="entry name" value="HYPOTHETICAL CYTOSOLIC PROTEIN"/>
    <property type="match status" value="1"/>
</dbReference>
<name>A0A2M7RIY6_9BACT</name>
<evidence type="ECO:0000313" key="2">
    <source>
        <dbReference type="EMBL" id="PIY96674.1"/>
    </source>
</evidence>